<accession>A0ABW8U391</accession>
<feature type="domain" description="N-acetyltransferase" evidence="1">
    <location>
        <begin position="2"/>
        <end position="182"/>
    </location>
</feature>
<proteinExistence type="predicted"/>
<dbReference type="RefSeq" id="WP_406800316.1">
    <property type="nucleotide sequence ID" value="NZ_JBEWZF010000002.1"/>
</dbReference>
<evidence type="ECO:0000313" key="3">
    <source>
        <dbReference type="Proteomes" id="UP001623553"/>
    </source>
</evidence>
<gene>
    <name evidence="2" type="ORF">AAE961_06440</name>
</gene>
<keyword evidence="3" id="KW-1185">Reference proteome</keyword>
<dbReference type="SUPFAM" id="SSF55729">
    <property type="entry name" value="Acyl-CoA N-acyltransferases (Nat)"/>
    <property type="match status" value="1"/>
</dbReference>
<dbReference type="Gene3D" id="3.40.630.30">
    <property type="match status" value="1"/>
</dbReference>
<dbReference type="InterPro" id="IPR000182">
    <property type="entry name" value="GNAT_dom"/>
</dbReference>
<dbReference type="Proteomes" id="UP001623553">
    <property type="component" value="Unassembled WGS sequence"/>
</dbReference>
<dbReference type="EMBL" id="JBEWZF010000002">
    <property type="protein sequence ID" value="MFL0298500.1"/>
    <property type="molecule type" value="Genomic_DNA"/>
</dbReference>
<organism evidence="2 3">
    <name type="scientific">Aquirufa novilacunae</name>
    <dbReference type="NCBI Taxonomy" id="3139305"/>
    <lineage>
        <taxon>Bacteria</taxon>
        <taxon>Pseudomonadati</taxon>
        <taxon>Bacteroidota</taxon>
        <taxon>Cytophagia</taxon>
        <taxon>Cytophagales</taxon>
        <taxon>Flectobacillaceae</taxon>
        <taxon>Aquirufa</taxon>
    </lineage>
</organism>
<reference evidence="2 3" key="1">
    <citation type="submission" date="2024-07" db="EMBL/GenBank/DDBJ databases">
        <authorList>
            <person name="Pitt A."/>
            <person name="Hahn M.W."/>
        </authorList>
    </citation>
    <scope>NUCLEOTIDE SEQUENCE [LARGE SCALE GENOMIC DNA]</scope>
    <source>
        <strain evidence="2 3">2-BAHN-186B</strain>
    </source>
</reference>
<comment type="caution">
    <text evidence="2">The sequence shown here is derived from an EMBL/GenBank/DDBJ whole genome shotgun (WGS) entry which is preliminary data.</text>
</comment>
<dbReference type="GO" id="GO:0016746">
    <property type="term" value="F:acyltransferase activity"/>
    <property type="evidence" value="ECO:0007669"/>
    <property type="project" value="UniProtKB-KW"/>
</dbReference>
<sequence length="188" mass="21262">MVEIKLVTNQAELEGVLALQQANLRKNISADEAESQGFLMAEYDLPFLELLHMTSPGIIAKDGEKVVGYSLVALPETARHHDLLADLVENIERCQFESKPIENYAIVAQLCVSKEYRGQDLVQKLYGGFRDHYANQYTYCITDVAQANQRSLKAHQKRGFQVIDTLDYGGIGWNIVLWDWQKKAAQDS</sequence>
<protein>
    <submittedName>
        <fullName evidence="2">GNAT family N-acetyltransferase</fullName>
        <ecNumber evidence="2">2.3.1.-</ecNumber>
    </submittedName>
</protein>
<dbReference type="EC" id="2.3.1.-" evidence="2"/>
<keyword evidence="2" id="KW-0012">Acyltransferase</keyword>
<dbReference type="InterPro" id="IPR016181">
    <property type="entry name" value="Acyl_CoA_acyltransferase"/>
</dbReference>
<keyword evidence="2" id="KW-0808">Transferase</keyword>
<evidence type="ECO:0000259" key="1">
    <source>
        <dbReference type="PROSITE" id="PS51186"/>
    </source>
</evidence>
<evidence type="ECO:0000313" key="2">
    <source>
        <dbReference type="EMBL" id="MFL0298500.1"/>
    </source>
</evidence>
<dbReference type="Pfam" id="PF00583">
    <property type="entry name" value="Acetyltransf_1"/>
    <property type="match status" value="1"/>
</dbReference>
<name>A0ABW8U391_9BACT</name>
<dbReference type="PROSITE" id="PS51186">
    <property type="entry name" value="GNAT"/>
    <property type="match status" value="1"/>
</dbReference>